<feature type="transmembrane region" description="Helical" evidence="2">
    <location>
        <begin position="102"/>
        <end position="123"/>
    </location>
</feature>
<feature type="compositionally biased region" description="Basic residues" evidence="1">
    <location>
        <begin position="218"/>
        <end position="234"/>
    </location>
</feature>
<evidence type="ECO:0000256" key="1">
    <source>
        <dbReference type="SAM" id="MobiDB-lite"/>
    </source>
</evidence>
<feature type="non-terminal residue" evidence="3">
    <location>
        <position position="234"/>
    </location>
</feature>
<comment type="caution">
    <text evidence="3">The sequence shown here is derived from an EMBL/GenBank/DDBJ whole genome shotgun (WGS) entry which is preliminary data.</text>
</comment>
<evidence type="ECO:0000256" key="2">
    <source>
        <dbReference type="SAM" id="Phobius"/>
    </source>
</evidence>
<keyword evidence="2" id="KW-0812">Transmembrane</keyword>
<keyword evidence="4" id="KW-1185">Reference proteome</keyword>
<sequence>MSGIHGEFACRRIYLDGSIMRRMQSRLHTWRRTNTVSKCQRREEDEEKQKNYPSERFLCLKSLLCLFVFFPPPTCNCFCRICFMVSYLIPIYYYYYYYYYYFLFRPVITAATAYLSGVCLCVAEKQEKLRASVRGIRRRSGIMPLHAAHHGQRRACASCGQQTPPCIESSGCGSGEGRRRAQGGIHNGGYFSNVGGFVTKWQARKHSWREKSTQLQCKQKKSKNKNTKRKEKKE</sequence>
<reference evidence="3 4" key="1">
    <citation type="journal article" date="2012" name="BMC Genomics">
        <title>Comparative genomic analysis of human infective Trypanosoma cruzi lineages with the bat-restricted subspecies T. cruzi marinkellei.</title>
        <authorList>
            <person name="Franzen O."/>
            <person name="Talavera-Lopez C."/>
            <person name="Ochaya S."/>
            <person name="Butler C.E."/>
            <person name="Messenger L.A."/>
            <person name="Lewis M.D."/>
            <person name="Llewellyn M.S."/>
            <person name="Marinkelle C.J."/>
            <person name="Tyler K.M."/>
            <person name="Miles M.A."/>
            <person name="Andersson B."/>
        </authorList>
    </citation>
    <scope>NUCLEOTIDE SEQUENCE [LARGE SCALE GENOMIC DNA]</scope>
    <source>
        <strain evidence="3 4">B7</strain>
    </source>
</reference>
<proteinExistence type="predicted"/>
<evidence type="ECO:0000313" key="3">
    <source>
        <dbReference type="EMBL" id="EKF29849.1"/>
    </source>
</evidence>
<keyword evidence="2" id="KW-0472">Membrane</keyword>
<feature type="transmembrane region" description="Helical" evidence="2">
    <location>
        <begin position="77"/>
        <end position="96"/>
    </location>
</feature>
<accession>K2MVV1</accession>
<keyword evidence="2" id="KW-1133">Transmembrane helix</keyword>
<feature type="region of interest" description="Disordered" evidence="1">
    <location>
        <begin position="208"/>
        <end position="234"/>
    </location>
</feature>
<gene>
    <name evidence="3" type="ORF">MOQ_006348</name>
</gene>
<dbReference type="EMBL" id="AHKC01012602">
    <property type="protein sequence ID" value="EKF29849.1"/>
    <property type="molecule type" value="Genomic_DNA"/>
</dbReference>
<protein>
    <submittedName>
        <fullName evidence="3">Uncharacterized protein</fullName>
    </submittedName>
</protein>
<organism evidence="3 4">
    <name type="scientific">Trypanosoma cruzi marinkellei</name>
    <dbReference type="NCBI Taxonomy" id="85056"/>
    <lineage>
        <taxon>Eukaryota</taxon>
        <taxon>Discoba</taxon>
        <taxon>Euglenozoa</taxon>
        <taxon>Kinetoplastea</taxon>
        <taxon>Metakinetoplastina</taxon>
        <taxon>Trypanosomatida</taxon>
        <taxon>Trypanosomatidae</taxon>
        <taxon>Trypanosoma</taxon>
        <taxon>Schizotrypanum</taxon>
    </lineage>
</organism>
<dbReference type="Proteomes" id="UP000007350">
    <property type="component" value="Unassembled WGS sequence"/>
</dbReference>
<name>K2MVV1_TRYCR</name>
<dbReference type="AlphaFoldDB" id="K2MVV1"/>
<evidence type="ECO:0000313" key="4">
    <source>
        <dbReference type="Proteomes" id="UP000007350"/>
    </source>
</evidence>